<comment type="caution">
    <text evidence="1">The sequence shown here is derived from an EMBL/GenBank/DDBJ whole genome shotgun (WGS) entry which is preliminary data.</text>
</comment>
<evidence type="ECO:0000313" key="1">
    <source>
        <dbReference type="EMBL" id="KAG1313398.1"/>
    </source>
</evidence>
<reference evidence="1" key="1">
    <citation type="journal article" date="2020" name="Microb. Genom.">
        <title>Genetic diversity of clinical and environmental Mucorales isolates obtained from an investigation of mucormycosis cases among solid organ transplant recipients.</title>
        <authorList>
            <person name="Nguyen M.H."/>
            <person name="Kaul D."/>
            <person name="Muto C."/>
            <person name="Cheng S.J."/>
            <person name="Richter R.A."/>
            <person name="Bruno V.M."/>
            <person name="Liu G."/>
            <person name="Beyhan S."/>
            <person name="Sundermann A.J."/>
            <person name="Mounaud S."/>
            <person name="Pasculle A.W."/>
            <person name="Nierman W.C."/>
            <person name="Driscoll E."/>
            <person name="Cumbie R."/>
            <person name="Clancy C.J."/>
            <person name="Dupont C.L."/>
        </authorList>
    </citation>
    <scope>NUCLEOTIDE SEQUENCE</scope>
    <source>
        <strain evidence="1">GL11</strain>
    </source>
</reference>
<name>A0A9P6XGW9_RHIOR</name>
<gene>
    <name evidence="1" type="ORF">G6F64_002295</name>
</gene>
<proteinExistence type="predicted"/>
<protein>
    <submittedName>
        <fullName evidence="1">Uncharacterized protein</fullName>
    </submittedName>
</protein>
<dbReference type="Proteomes" id="UP000716291">
    <property type="component" value="Unassembled WGS sequence"/>
</dbReference>
<dbReference type="EMBL" id="JAANQT010000197">
    <property type="protein sequence ID" value="KAG1313398.1"/>
    <property type="molecule type" value="Genomic_DNA"/>
</dbReference>
<dbReference type="AlphaFoldDB" id="A0A9P6XGW9"/>
<keyword evidence="2" id="KW-1185">Reference proteome</keyword>
<evidence type="ECO:0000313" key="2">
    <source>
        <dbReference type="Proteomes" id="UP000716291"/>
    </source>
</evidence>
<organism evidence="1 2">
    <name type="scientific">Rhizopus oryzae</name>
    <name type="common">Mucormycosis agent</name>
    <name type="synonym">Rhizopus arrhizus var. delemar</name>
    <dbReference type="NCBI Taxonomy" id="64495"/>
    <lineage>
        <taxon>Eukaryota</taxon>
        <taxon>Fungi</taxon>
        <taxon>Fungi incertae sedis</taxon>
        <taxon>Mucoromycota</taxon>
        <taxon>Mucoromycotina</taxon>
        <taxon>Mucoromycetes</taxon>
        <taxon>Mucorales</taxon>
        <taxon>Mucorineae</taxon>
        <taxon>Rhizopodaceae</taxon>
        <taxon>Rhizopus</taxon>
    </lineage>
</organism>
<accession>A0A9P6XGW9</accession>
<sequence length="315" mass="36275">MYPTLAERVETSLNDEICYSSRETTPESPLLYADSDIVSFLNAVFMPNSPSKDDDRNFSYETLSIEEIFKKTKNHMGRFRKEDNVKDFTYWVRQRKPAFMSIAAKLQRVMDGQNISQVTKRSMYVLHEKHWAIEIDKVINKLNHYKAKVDKWKEENYTVIGYARKSASPVVTSESRIKSLQTMIEILHARSYADMVFVSPSSNSATTIAARDFRVNTGIISCLKDHHGDTQDMIKFIRRQGKKPVVLVCLTYAGFTTNVEDLKDFLHYHKNIKYLVVDNCGRAGGFDVLSCQEILENPHVAERFNCRTSVGQRSK</sequence>